<gene>
    <name evidence="1" type="ORF">QPK24_13040</name>
</gene>
<proteinExistence type="predicted"/>
<protein>
    <submittedName>
        <fullName evidence="1">Uncharacterized protein</fullName>
    </submittedName>
</protein>
<dbReference type="RefSeq" id="WP_285741684.1">
    <property type="nucleotide sequence ID" value="NZ_CP127162.1"/>
</dbReference>
<reference evidence="1 2" key="1">
    <citation type="submission" date="2023-06" db="EMBL/GenBank/DDBJ databases">
        <title>Paenibacillus polygonum sp. nov., an endophytic bacterium, isolated from Polygonum lapathifolium L. in Nanji Wetland National Nature Reserve, South of Poyang Lake, Jiangxi Province, China.</title>
        <authorList>
            <person name="Yu Z."/>
        </authorList>
    </citation>
    <scope>NUCLEOTIDE SEQUENCE [LARGE SCALE GENOMIC DNA]</scope>
    <source>
        <strain evidence="1 2">C31</strain>
    </source>
</reference>
<keyword evidence="2" id="KW-1185">Reference proteome</keyword>
<evidence type="ECO:0000313" key="2">
    <source>
        <dbReference type="Proteomes" id="UP001236415"/>
    </source>
</evidence>
<organism evidence="1 2">
    <name type="scientific">Paenibacillus polygoni</name>
    <dbReference type="NCBI Taxonomy" id="3050112"/>
    <lineage>
        <taxon>Bacteria</taxon>
        <taxon>Bacillati</taxon>
        <taxon>Bacillota</taxon>
        <taxon>Bacilli</taxon>
        <taxon>Bacillales</taxon>
        <taxon>Paenibacillaceae</taxon>
        <taxon>Paenibacillus</taxon>
    </lineage>
</organism>
<sequence>MIMYLIAHKNVGIINQLIDIYRQSEVLFSKEQSADAQRKINVATIKSMLEQVLSNCDLQDLKTIYAVASIGNHERGERHHFYNNTVEMIVIDIKENEEELLNKHSRYIALLSYEELMDFFFHRVTLAPGLIEGMKILKLT</sequence>
<dbReference type="Proteomes" id="UP001236415">
    <property type="component" value="Chromosome"/>
</dbReference>
<name>A0ABY8WWR7_9BACL</name>
<dbReference type="EMBL" id="CP127162">
    <property type="protein sequence ID" value="WIV17360.1"/>
    <property type="molecule type" value="Genomic_DNA"/>
</dbReference>
<accession>A0ABY8WWR7</accession>
<evidence type="ECO:0000313" key="1">
    <source>
        <dbReference type="EMBL" id="WIV17360.1"/>
    </source>
</evidence>